<sequence>MEVGAIMSGDRGYILPSQGADWETPRDLFDELWAEFNGFDLDPCGTRGQYTVERVLDAGGRLFDGSVGMDGLARVWDGKVFMNPPYGKGVGDWIAKAAYEVEAGNAALVVGLLKATTDVKWWHEYVEGVLTPRFIKGRLKFGGQDGPAPFPSVILVWRLGLL</sequence>
<evidence type="ECO:0008006" key="2">
    <source>
        <dbReference type="Google" id="ProtNLM"/>
    </source>
</evidence>
<dbReference type="GO" id="GO:0009307">
    <property type="term" value="P:DNA restriction-modification system"/>
    <property type="evidence" value="ECO:0007669"/>
    <property type="project" value="InterPro"/>
</dbReference>
<name>A0A0F9SZS4_9ZZZZ</name>
<accession>A0A0F9SZS4</accession>
<protein>
    <recommendedName>
        <fullName evidence="2">DNA N-6-adenine-methyltransferase (Dam)</fullName>
    </recommendedName>
</protein>
<proteinExistence type="predicted"/>
<dbReference type="GO" id="GO:0003677">
    <property type="term" value="F:DNA binding"/>
    <property type="evidence" value="ECO:0007669"/>
    <property type="project" value="InterPro"/>
</dbReference>
<dbReference type="InterPro" id="IPR008593">
    <property type="entry name" value="Dam_MeTrfase"/>
</dbReference>
<reference evidence="1" key="1">
    <citation type="journal article" date="2015" name="Nature">
        <title>Complex archaea that bridge the gap between prokaryotes and eukaryotes.</title>
        <authorList>
            <person name="Spang A."/>
            <person name="Saw J.H."/>
            <person name="Jorgensen S.L."/>
            <person name="Zaremba-Niedzwiedzka K."/>
            <person name="Martijn J."/>
            <person name="Lind A.E."/>
            <person name="van Eijk R."/>
            <person name="Schleper C."/>
            <person name="Guy L."/>
            <person name="Ettema T.J."/>
        </authorList>
    </citation>
    <scope>NUCLEOTIDE SEQUENCE</scope>
</reference>
<comment type="caution">
    <text evidence="1">The sequence shown here is derived from an EMBL/GenBank/DDBJ whole genome shotgun (WGS) entry which is preliminary data.</text>
</comment>
<dbReference type="EMBL" id="LAZR01000361">
    <property type="protein sequence ID" value="KKN72489.1"/>
    <property type="molecule type" value="Genomic_DNA"/>
</dbReference>
<dbReference type="AlphaFoldDB" id="A0A0F9SZS4"/>
<dbReference type="GO" id="GO:0009007">
    <property type="term" value="F:site-specific DNA-methyltransferase (adenine-specific) activity"/>
    <property type="evidence" value="ECO:0007669"/>
    <property type="project" value="InterPro"/>
</dbReference>
<organism evidence="1">
    <name type="scientific">marine sediment metagenome</name>
    <dbReference type="NCBI Taxonomy" id="412755"/>
    <lineage>
        <taxon>unclassified sequences</taxon>
        <taxon>metagenomes</taxon>
        <taxon>ecological metagenomes</taxon>
    </lineage>
</organism>
<gene>
    <name evidence="1" type="ORF">LCGC14_0409930</name>
</gene>
<evidence type="ECO:0000313" key="1">
    <source>
        <dbReference type="EMBL" id="KKN72489.1"/>
    </source>
</evidence>
<dbReference type="Pfam" id="PF05869">
    <property type="entry name" value="Dam"/>
    <property type="match status" value="1"/>
</dbReference>